<feature type="chain" id="PRO_5023029234" evidence="1">
    <location>
        <begin position="21"/>
        <end position="142"/>
    </location>
</feature>
<organism evidence="3 4">
    <name type="scientific">Pontibacter qinzhouensis</name>
    <dbReference type="NCBI Taxonomy" id="2603253"/>
    <lineage>
        <taxon>Bacteria</taxon>
        <taxon>Pseudomonadati</taxon>
        <taxon>Bacteroidota</taxon>
        <taxon>Cytophagia</taxon>
        <taxon>Cytophagales</taxon>
        <taxon>Hymenobacteraceae</taxon>
        <taxon>Pontibacter</taxon>
    </lineage>
</organism>
<comment type="caution">
    <text evidence="3">The sequence shown here is derived from an EMBL/GenBank/DDBJ whole genome shotgun (WGS) entry which is preliminary data.</text>
</comment>
<protein>
    <submittedName>
        <fullName evidence="3">Nuclear transport factor 2 family protein</fullName>
    </submittedName>
</protein>
<evidence type="ECO:0000313" key="4">
    <source>
        <dbReference type="Proteomes" id="UP000321926"/>
    </source>
</evidence>
<keyword evidence="4" id="KW-1185">Reference proteome</keyword>
<dbReference type="AlphaFoldDB" id="A0A5C8K9H6"/>
<feature type="signal peptide" evidence="1">
    <location>
        <begin position="1"/>
        <end position="20"/>
    </location>
</feature>
<evidence type="ECO:0000259" key="2">
    <source>
        <dbReference type="Pfam" id="PF14534"/>
    </source>
</evidence>
<accession>A0A5C8K9H6</accession>
<reference evidence="3 4" key="1">
    <citation type="submission" date="2019-08" db="EMBL/GenBank/DDBJ databases">
        <authorList>
            <person name="Shi S."/>
        </authorList>
    </citation>
    <scope>NUCLEOTIDE SEQUENCE [LARGE SCALE GENOMIC DNA]</scope>
    <source>
        <strain evidence="3 4">GY10130</strain>
    </source>
</reference>
<dbReference type="Pfam" id="PF14534">
    <property type="entry name" value="DUF4440"/>
    <property type="match status" value="1"/>
</dbReference>
<proteinExistence type="predicted"/>
<dbReference type="OrthoDB" id="5383110at2"/>
<keyword evidence="1" id="KW-0732">Signal</keyword>
<sequence>MRRIFALLIICLLWQVAAQAQTKEEKRVAAAVESFRTVLVNPDKVVLENLLSEELSFGHSSGKVEGKTTVIDKLVSGNTNWVTVEFKNQTVQLNQNTAVVRHTYVGQLQSTDTLEIINMHVLLIWQKHRGSWQLLARQATKI</sequence>
<dbReference type="SUPFAM" id="SSF54427">
    <property type="entry name" value="NTF2-like"/>
    <property type="match status" value="1"/>
</dbReference>
<evidence type="ECO:0000256" key="1">
    <source>
        <dbReference type="SAM" id="SignalP"/>
    </source>
</evidence>
<name>A0A5C8K9H6_9BACT</name>
<dbReference type="Gene3D" id="3.10.450.50">
    <property type="match status" value="1"/>
</dbReference>
<gene>
    <name evidence="3" type="ORF">FVR03_08520</name>
</gene>
<dbReference type="InterPro" id="IPR027843">
    <property type="entry name" value="DUF4440"/>
</dbReference>
<dbReference type="InterPro" id="IPR032710">
    <property type="entry name" value="NTF2-like_dom_sf"/>
</dbReference>
<feature type="domain" description="DUF4440" evidence="2">
    <location>
        <begin position="29"/>
        <end position="134"/>
    </location>
</feature>
<dbReference type="EMBL" id="VRTY01000025">
    <property type="protein sequence ID" value="TXK48065.1"/>
    <property type="molecule type" value="Genomic_DNA"/>
</dbReference>
<dbReference type="RefSeq" id="WP_147921322.1">
    <property type="nucleotide sequence ID" value="NZ_VRTY01000025.1"/>
</dbReference>
<dbReference type="Proteomes" id="UP000321926">
    <property type="component" value="Unassembled WGS sequence"/>
</dbReference>
<evidence type="ECO:0000313" key="3">
    <source>
        <dbReference type="EMBL" id="TXK48065.1"/>
    </source>
</evidence>